<comment type="caution">
    <text evidence="2">The sequence shown here is derived from an EMBL/GenBank/DDBJ whole genome shotgun (WGS) entry which is preliminary data.</text>
</comment>
<gene>
    <name evidence="2" type="ORF">CUN48_11315</name>
</gene>
<sequence length="348" mass="36237">MSAPAVQGKPAKTEPAMDAPTRDQDAPNATDAPARVLAMLAEHITSRATTSARLPLNVMRSAKPARPVIGPGRVARRAAALPQANISMRRAPVAFRVAVADRTADASVTPTAAKATGQASRQAALAEAAFRVIGAEQVTPPQSSAPMPRSPLQRLALRQQRAPDVAAGEAAAEGNRPSLSSQARHTLARFAAVESPPAKGSLQMPLVMLRTEGDRAPVADHPLPLAAAVGALRVARRTALPLTAAMRSASPAPSAVSVHGKSQAKAPASSKASAVTTARLPLARPAAAPRIQRATAASEVAVGSPQPRPTRAQPVVVARPPDLWSLARQVYPILKRMLAVERERMRGF</sequence>
<dbReference type="AlphaFoldDB" id="A0A2M8QAT8"/>
<reference evidence="2 3" key="1">
    <citation type="submission" date="2017-11" db="EMBL/GenBank/DDBJ databases">
        <title>Evolution of Phototrophy in the Chloroflexi Phylum Driven by Horizontal Gene Transfer.</title>
        <authorList>
            <person name="Ward L.M."/>
            <person name="Hemp J."/>
            <person name="Shih P.M."/>
            <person name="Mcglynn S.E."/>
            <person name="Fischer W."/>
        </authorList>
    </citation>
    <scope>NUCLEOTIDE SEQUENCE [LARGE SCALE GENOMIC DNA]</scope>
    <source>
        <strain evidence="2">JP3_7</strain>
    </source>
</reference>
<protein>
    <submittedName>
        <fullName evidence="2">Uncharacterized protein</fullName>
    </submittedName>
</protein>
<accession>A0A2M8QAT8</accession>
<feature type="region of interest" description="Disordered" evidence="1">
    <location>
        <begin position="294"/>
        <end position="314"/>
    </location>
</feature>
<evidence type="ECO:0000313" key="3">
    <source>
        <dbReference type="Proteomes" id="UP000230790"/>
    </source>
</evidence>
<dbReference type="Proteomes" id="UP000230790">
    <property type="component" value="Unassembled WGS sequence"/>
</dbReference>
<name>A0A2M8QAT8_9CHLR</name>
<organism evidence="2 3">
    <name type="scientific">Candidatus Thermofonsia Clade 3 bacterium</name>
    <dbReference type="NCBI Taxonomy" id="2364212"/>
    <lineage>
        <taxon>Bacteria</taxon>
        <taxon>Bacillati</taxon>
        <taxon>Chloroflexota</taxon>
        <taxon>Candidatus Thermofontia</taxon>
        <taxon>Candidatus Thermofonsia Clade 3</taxon>
    </lineage>
</organism>
<feature type="region of interest" description="Disordered" evidence="1">
    <location>
        <begin position="1"/>
        <end position="33"/>
    </location>
</feature>
<proteinExistence type="predicted"/>
<evidence type="ECO:0000313" key="2">
    <source>
        <dbReference type="EMBL" id="PJF46923.1"/>
    </source>
</evidence>
<evidence type="ECO:0000256" key="1">
    <source>
        <dbReference type="SAM" id="MobiDB-lite"/>
    </source>
</evidence>
<dbReference type="EMBL" id="PGTN01000081">
    <property type="protein sequence ID" value="PJF46923.1"/>
    <property type="molecule type" value="Genomic_DNA"/>
</dbReference>